<feature type="chain" id="PRO_5042141952" description="DUF19 domain-containing protein" evidence="2">
    <location>
        <begin position="20"/>
        <end position="274"/>
    </location>
</feature>
<protein>
    <recommendedName>
        <fullName evidence="5">DUF19 domain-containing protein</fullName>
    </recommendedName>
</protein>
<feature type="signal peptide" evidence="2">
    <location>
        <begin position="1"/>
        <end position="19"/>
    </location>
</feature>
<evidence type="ECO:0000313" key="3">
    <source>
        <dbReference type="EMBL" id="KAK0061907.1"/>
    </source>
</evidence>
<proteinExistence type="predicted"/>
<evidence type="ECO:0008006" key="5">
    <source>
        <dbReference type="Google" id="ProtNLM"/>
    </source>
</evidence>
<evidence type="ECO:0000256" key="1">
    <source>
        <dbReference type="SAM" id="Phobius"/>
    </source>
</evidence>
<gene>
    <name evidence="3" type="ORF">Bpfe_008822</name>
</gene>
<reference evidence="3" key="2">
    <citation type="submission" date="2023-04" db="EMBL/GenBank/DDBJ databases">
        <authorList>
            <person name="Bu L."/>
            <person name="Lu L."/>
            <person name="Laidemitt M.R."/>
            <person name="Zhang S.M."/>
            <person name="Mutuku M."/>
            <person name="Mkoji G."/>
            <person name="Steinauer M."/>
            <person name="Loker E.S."/>
        </authorList>
    </citation>
    <scope>NUCLEOTIDE SEQUENCE</scope>
    <source>
        <strain evidence="3">KasaAsao</strain>
        <tissue evidence="3">Whole Snail</tissue>
    </source>
</reference>
<keyword evidence="4" id="KW-1185">Reference proteome</keyword>
<keyword evidence="1" id="KW-0812">Transmembrane</keyword>
<dbReference type="EMBL" id="JASAOG010000028">
    <property type="protein sequence ID" value="KAK0061907.1"/>
    <property type="molecule type" value="Genomic_DNA"/>
</dbReference>
<keyword evidence="2" id="KW-0732">Signal</keyword>
<keyword evidence="1" id="KW-0472">Membrane</keyword>
<sequence>MSASLRLVYSYMALFYVASADIYSAIKSYSPGCQLTLSGFSQNDTQADCSILTANQDAFYNEVQVGFCTEQELENLTATVCGRSSSEKSISDAKIHFYNAFNLVSEKCQKKSIDCVLTSIVSLVLKQQEKYCLLMNLSDASTEWCYTSGADACERSEYEQLKEAACANKKTNADQRFSMALMSLNPVCRQQINKCIRTKTLFIVRQKYCDVVISLQNTDSLNECNGQITACDPSELRSLEHAACNAINLAWSFTFAWNLNAILLSSILVVYSLM</sequence>
<accession>A0AAD8FEF4</accession>
<dbReference type="Proteomes" id="UP001233172">
    <property type="component" value="Unassembled WGS sequence"/>
</dbReference>
<organism evidence="3 4">
    <name type="scientific">Biomphalaria pfeifferi</name>
    <name type="common">Bloodfluke planorb</name>
    <name type="synonym">Freshwater snail</name>
    <dbReference type="NCBI Taxonomy" id="112525"/>
    <lineage>
        <taxon>Eukaryota</taxon>
        <taxon>Metazoa</taxon>
        <taxon>Spiralia</taxon>
        <taxon>Lophotrochozoa</taxon>
        <taxon>Mollusca</taxon>
        <taxon>Gastropoda</taxon>
        <taxon>Heterobranchia</taxon>
        <taxon>Euthyneura</taxon>
        <taxon>Panpulmonata</taxon>
        <taxon>Hygrophila</taxon>
        <taxon>Lymnaeoidea</taxon>
        <taxon>Planorbidae</taxon>
        <taxon>Biomphalaria</taxon>
    </lineage>
</organism>
<evidence type="ECO:0000256" key="2">
    <source>
        <dbReference type="SAM" id="SignalP"/>
    </source>
</evidence>
<name>A0AAD8FEF4_BIOPF</name>
<reference evidence="3" key="1">
    <citation type="journal article" date="2023" name="PLoS Negl. Trop. Dis.">
        <title>A genome sequence for Biomphalaria pfeifferi, the major vector snail for the human-infecting parasite Schistosoma mansoni.</title>
        <authorList>
            <person name="Bu L."/>
            <person name="Lu L."/>
            <person name="Laidemitt M.R."/>
            <person name="Zhang S.M."/>
            <person name="Mutuku M."/>
            <person name="Mkoji G."/>
            <person name="Steinauer M."/>
            <person name="Loker E.S."/>
        </authorList>
    </citation>
    <scope>NUCLEOTIDE SEQUENCE</scope>
    <source>
        <strain evidence="3">KasaAsao</strain>
    </source>
</reference>
<evidence type="ECO:0000313" key="4">
    <source>
        <dbReference type="Proteomes" id="UP001233172"/>
    </source>
</evidence>
<dbReference type="AlphaFoldDB" id="A0AAD8FEF4"/>
<feature type="transmembrane region" description="Helical" evidence="1">
    <location>
        <begin position="249"/>
        <end position="273"/>
    </location>
</feature>
<keyword evidence="1" id="KW-1133">Transmembrane helix</keyword>
<comment type="caution">
    <text evidence="3">The sequence shown here is derived from an EMBL/GenBank/DDBJ whole genome shotgun (WGS) entry which is preliminary data.</text>
</comment>